<comment type="caution">
    <text evidence="1">The sequence shown here is derived from an EMBL/GenBank/DDBJ whole genome shotgun (WGS) entry which is preliminary data.</text>
</comment>
<dbReference type="VEuPathDB" id="VectorBase:HLOH_046489"/>
<name>A0A9J6G0V6_HAELO</name>
<accession>A0A9J6G0V6</accession>
<protein>
    <submittedName>
        <fullName evidence="1">Uncharacterized protein</fullName>
    </submittedName>
</protein>
<sequence>MDAIVYIAGYAAHSVSKKLSCSTCFSTLVVGNREIEAENSAMIANLTRGGLKFPQPWTVRMVLMTKLVVEKLSFGENVNNFLSCSNQRGVVTSQTISLLEEPDIEMCENGHTAQTLMGLVVRVATNNVLNNFCKLRNDIIQDNAQKKAAARKAATPKK</sequence>
<reference evidence="1 2" key="1">
    <citation type="journal article" date="2020" name="Cell">
        <title>Large-Scale Comparative Analyses of Tick Genomes Elucidate Their Genetic Diversity and Vector Capacities.</title>
        <authorList>
            <consortium name="Tick Genome and Microbiome Consortium (TIGMIC)"/>
            <person name="Jia N."/>
            <person name="Wang J."/>
            <person name="Shi W."/>
            <person name="Du L."/>
            <person name="Sun Y."/>
            <person name="Zhan W."/>
            <person name="Jiang J.F."/>
            <person name="Wang Q."/>
            <person name="Zhang B."/>
            <person name="Ji P."/>
            <person name="Bell-Sakyi L."/>
            <person name="Cui X.M."/>
            <person name="Yuan T.T."/>
            <person name="Jiang B.G."/>
            <person name="Yang W.F."/>
            <person name="Lam T.T."/>
            <person name="Chang Q.C."/>
            <person name="Ding S.J."/>
            <person name="Wang X.J."/>
            <person name="Zhu J.G."/>
            <person name="Ruan X.D."/>
            <person name="Zhao L."/>
            <person name="Wei J.T."/>
            <person name="Ye R.Z."/>
            <person name="Que T.C."/>
            <person name="Du C.H."/>
            <person name="Zhou Y.H."/>
            <person name="Cheng J.X."/>
            <person name="Dai P.F."/>
            <person name="Guo W.B."/>
            <person name="Han X.H."/>
            <person name="Huang E.J."/>
            <person name="Li L.F."/>
            <person name="Wei W."/>
            <person name="Gao Y.C."/>
            <person name="Liu J.Z."/>
            <person name="Shao H.Z."/>
            <person name="Wang X."/>
            <person name="Wang C.C."/>
            <person name="Yang T.C."/>
            <person name="Huo Q.B."/>
            <person name="Li W."/>
            <person name="Chen H.Y."/>
            <person name="Chen S.E."/>
            <person name="Zhou L.G."/>
            <person name="Ni X.B."/>
            <person name="Tian J.H."/>
            <person name="Sheng Y."/>
            <person name="Liu T."/>
            <person name="Pan Y.S."/>
            <person name="Xia L.Y."/>
            <person name="Li J."/>
            <person name="Zhao F."/>
            <person name="Cao W.C."/>
        </authorList>
    </citation>
    <scope>NUCLEOTIDE SEQUENCE [LARGE SCALE GENOMIC DNA]</scope>
    <source>
        <strain evidence="1">HaeL-2018</strain>
    </source>
</reference>
<dbReference type="Proteomes" id="UP000821853">
    <property type="component" value="Chromosome 2"/>
</dbReference>
<dbReference type="OMA" id="ISVVMHI"/>
<evidence type="ECO:0000313" key="1">
    <source>
        <dbReference type="EMBL" id="KAH9368264.1"/>
    </source>
</evidence>
<dbReference type="EMBL" id="JABSTR010000004">
    <property type="protein sequence ID" value="KAH9368264.1"/>
    <property type="molecule type" value="Genomic_DNA"/>
</dbReference>
<evidence type="ECO:0000313" key="2">
    <source>
        <dbReference type="Proteomes" id="UP000821853"/>
    </source>
</evidence>
<dbReference type="OrthoDB" id="6485764at2759"/>
<dbReference type="AlphaFoldDB" id="A0A9J6G0V6"/>
<gene>
    <name evidence="1" type="ORF">HPB48_013471</name>
</gene>
<keyword evidence="2" id="KW-1185">Reference proteome</keyword>
<proteinExistence type="predicted"/>
<organism evidence="1 2">
    <name type="scientific">Haemaphysalis longicornis</name>
    <name type="common">Bush tick</name>
    <dbReference type="NCBI Taxonomy" id="44386"/>
    <lineage>
        <taxon>Eukaryota</taxon>
        <taxon>Metazoa</taxon>
        <taxon>Ecdysozoa</taxon>
        <taxon>Arthropoda</taxon>
        <taxon>Chelicerata</taxon>
        <taxon>Arachnida</taxon>
        <taxon>Acari</taxon>
        <taxon>Parasitiformes</taxon>
        <taxon>Ixodida</taxon>
        <taxon>Ixodoidea</taxon>
        <taxon>Ixodidae</taxon>
        <taxon>Haemaphysalinae</taxon>
        <taxon>Haemaphysalis</taxon>
    </lineage>
</organism>